<dbReference type="GO" id="GO:0005886">
    <property type="term" value="C:plasma membrane"/>
    <property type="evidence" value="ECO:0007669"/>
    <property type="project" value="UniProtKB-SubCell"/>
</dbReference>
<evidence type="ECO:0000256" key="4">
    <source>
        <dbReference type="ARBA" id="ARBA00023136"/>
    </source>
</evidence>
<dbReference type="AlphaFoldDB" id="A0A1M4ZX47"/>
<evidence type="ECO:0000313" key="7">
    <source>
        <dbReference type="Proteomes" id="UP000184088"/>
    </source>
</evidence>
<keyword evidence="6" id="KW-0067">ATP-binding</keyword>
<protein>
    <submittedName>
        <fullName evidence="6">ATP-binding cassette, subfamily B</fullName>
    </submittedName>
</protein>
<organism evidence="6 7">
    <name type="scientific">Caldanaerobius fijiensis DSM 17918</name>
    <dbReference type="NCBI Taxonomy" id="1121256"/>
    <lineage>
        <taxon>Bacteria</taxon>
        <taxon>Bacillati</taxon>
        <taxon>Bacillota</taxon>
        <taxon>Clostridia</taxon>
        <taxon>Thermoanaerobacterales</taxon>
        <taxon>Thermoanaerobacteraceae</taxon>
        <taxon>Caldanaerobius</taxon>
    </lineage>
</organism>
<comment type="subcellular location">
    <subcellularLocation>
        <location evidence="1">Cell membrane</location>
        <topology evidence="1">Multi-pass membrane protein</topology>
    </subcellularLocation>
</comment>
<dbReference type="GO" id="GO:0005524">
    <property type="term" value="F:ATP binding"/>
    <property type="evidence" value="ECO:0007669"/>
    <property type="project" value="UniProtKB-KW"/>
</dbReference>
<sequence length="130" mass="15150">MLKLAKYLKPYTAMIIMAILFIFVQAMSDLSLPDYMSNIVNKGIQQGGIVNAVPKAVRKSQMDKLTLFMNPEERAEVLKDYKLIDKSSVDYDKYMKDYPRHFSLLPALKEPKLTLKKDLLNLMARRYRRT</sequence>
<evidence type="ECO:0000256" key="1">
    <source>
        <dbReference type="ARBA" id="ARBA00004651"/>
    </source>
</evidence>
<dbReference type="STRING" id="1121256.SAMN02746089_01510"/>
<proteinExistence type="predicted"/>
<evidence type="ECO:0000256" key="3">
    <source>
        <dbReference type="ARBA" id="ARBA00022989"/>
    </source>
</evidence>
<evidence type="ECO:0000256" key="2">
    <source>
        <dbReference type="ARBA" id="ARBA00022692"/>
    </source>
</evidence>
<gene>
    <name evidence="6" type="ORF">SAMN02746089_01510</name>
</gene>
<dbReference type="InterPro" id="IPR036640">
    <property type="entry name" value="ABC1_TM_sf"/>
</dbReference>
<dbReference type="EMBL" id="FQVH01000015">
    <property type="protein sequence ID" value="SHF22601.1"/>
    <property type="molecule type" value="Genomic_DNA"/>
</dbReference>
<dbReference type="Proteomes" id="UP000184088">
    <property type="component" value="Unassembled WGS sequence"/>
</dbReference>
<evidence type="ECO:0000256" key="5">
    <source>
        <dbReference type="SAM" id="Phobius"/>
    </source>
</evidence>
<reference evidence="6 7" key="1">
    <citation type="submission" date="2016-11" db="EMBL/GenBank/DDBJ databases">
        <authorList>
            <person name="Jaros S."/>
            <person name="Januszkiewicz K."/>
            <person name="Wedrychowicz H."/>
        </authorList>
    </citation>
    <scope>NUCLEOTIDE SEQUENCE [LARGE SCALE GENOMIC DNA]</scope>
    <source>
        <strain evidence="6 7">DSM 17918</strain>
    </source>
</reference>
<keyword evidence="2 5" id="KW-0812">Transmembrane</keyword>
<name>A0A1M4ZX47_9THEO</name>
<keyword evidence="4 5" id="KW-0472">Membrane</keyword>
<feature type="transmembrane region" description="Helical" evidence="5">
    <location>
        <begin position="12"/>
        <end position="32"/>
    </location>
</feature>
<keyword evidence="6" id="KW-0547">Nucleotide-binding</keyword>
<evidence type="ECO:0000313" key="6">
    <source>
        <dbReference type="EMBL" id="SHF22601.1"/>
    </source>
</evidence>
<keyword evidence="7" id="KW-1185">Reference proteome</keyword>
<dbReference type="SUPFAM" id="SSF90123">
    <property type="entry name" value="ABC transporter transmembrane region"/>
    <property type="match status" value="1"/>
</dbReference>
<accession>A0A1M4ZX47</accession>
<keyword evidence="3 5" id="KW-1133">Transmembrane helix</keyword>